<feature type="chain" id="PRO_5040459717" evidence="1">
    <location>
        <begin position="25"/>
        <end position="95"/>
    </location>
</feature>
<evidence type="ECO:0000313" key="3">
    <source>
        <dbReference type="Proteomes" id="UP001152320"/>
    </source>
</evidence>
<keyword evidence="1" id="KW-0732">Signal</keyword>
<dbReference type="Proteomes" id="UP001152320">
    <property type="component" value="Chromosome 4"/>
</dbReference>
<evidence type="ECO:0000313" key="2">
    <source>
        <dbReference type="EMBL" id="KAJ8043936.1"/>
    </source>
</evidence>
<comment type="caution">
    <text evidence="2">The sequence shown here is derived from an EMBL/GenBank/DDBJ whole genome shotgun (WGS) entry which is preliminary data.</text>
</comment>
<organism evidence="2 3">
    <name type="scientific">Holothuria leucospilota</name>
    <name type="common">Black long sea cucumber</name>
    <name type="synonym">Mertensiothuria leucospilota</name>
    <dbReference type="NCBI Taxonomy" id="206669"/>
    <lineage>
        <taxon>Eukaryota</taxon>
        <taxon>Metazoa</taxon>
        <taxon>Echinodermata</taxon>
        <taxon>Eleutherozoa</taxon>
        <taxon>Echinozoa</taxon>
        <taxon>Holothuroidea</taxon>
        <taxon>Aspidochirotacea</taxon>
        <taxon>Aspidochirotida</taxon>
        <taxon>Holothuriidae</taxon>
        <taxon>Holothuria</taxon>
    </lineage>
</organism>
<dbReference type="AlphaFoldDB" id="A0A9Q1HGA5"/>
<feature type="signal peptide" evidence="1">
    <location>
        <begin position="1"/>
        <end position="24"/>
    </location>
</feature>
<gene>
    <name evidence="2" type="ORF">HOLleu_11260</name>
</gene>
<accession>A0A9Q1HGA5</accession>
<keyword evidence="3" id="KW-1185">Reference proteome</keyword>
<sequence>MMLTCLLHILLLKVGTFYLDFASAVLVDGLAIGEWEGVAFYISVKREAIQKQLDLFHNSRSNGCGNDQDCLYQMVPSYPTYKIVIDTPYTLALDM</sequence>
<name>A0A9Q1HGA5_HOLLE</name>
<reference evidence="2" key="1">
    <citation type="submission" date="2021-10" db="EMBL/GenBank/DDBJ databases">
        <title>Tropical sea cucumber genome reveals ecological adaptation and Cuvierian tubules defense mechanism.</title>
        <authorList>
            <person name="Chen T."/>
        </authorList>
    </citation>
    <scope>NUCLEOTIDE SEQUENCE</scope>
    <source>
        <strain evidence="2">Nanhai2018</strain>
        <tissue evidence="2">Muscle</tissue>
    </source>
</reference>
<evidence type="ECO:0000256" key="1">
    <source>
        <dbReference type="SAM" id="SignalP"/>
    </source>
</evidence>
<dbReference type="EMBL" id="JAIZAY010000004">
    <property type="protein sequence ID" value="KAJ8043936.1"/>
    <property type="molecule type" value="Genomic_DNA"/>
</dbReference>
<proteinExistence type="predicted"/>
<protein>
    <submittedName>
        <fullName evidence="2">Uncharacterized protein</fullName>
    </submittedName>
</protein>